<sequence length="34" mass="4245">MIHMTWFELRSTKCSLMQTFKMGKNKNDFHKMFF</sequence>
<accession>A0A0E9WDS9</accession>
<reference evidence="1" key="1">
    <citation type="submission" date="2014-11" db="EMBL/GenBank/DDBJ databases">
        <authorList>
            <person name="Amaro Gonzalez C."/>
        </authorList>
    </citation>
    <scope>NUCLEOTIDE SEQUENCE</scope>
</reference>
<name>A0A0E9WDS9_ANGAN</name>
<dbReference type="EMBL" id="GBXM01020080">
    <property type="protein sequence ID" value="JAH88497.1"/>
    <property type="molecule type" value="Transcribed_RNA"/>
</dbReference>
<protein>
    <submittedName>
        <fullName evidence="1">Uncharacterized protein</fullName>
    </submittedName>
</protein>
<evidence type="ECO:0000313" key="1">
    <source>
        <dbReference type="EMBL" id="JAH88497.1"/>
    </source>
</evidence>
<reference evidence="1" key="2">
    <citation type="journal article" date="2015" name="Fish Shellfish Immunol.">
        <title>Early steps in the European eel (Anguilla anguilla)-Vibrio vulnificus interaction in the gills: Role of the RtxA13 toxin.</title>
        <authorList>
            <person name="Callol A."/>
            <person name="Pajuelo D."/>
            <person name="Ebbesson L."/>
            <person name="Teles M."/>
            <person name="MacKenzie S."/>
            <person name="Amaro C."/>
        </authorList>
    </citation>
    <scope>NUCLEOTIDE SEQUENCE</scope>
</reference>
<proteinExistence type="predicted"/>
<organism evidence="1">
    <name type="scientific">Anguilla anguilla</name>
    <name type="common">European freshwater eel</name>
    <name type="synonym">Muraena anguilla</name>
    <dbReference type="NCBI Taxonomy" id="7936"/>
    <lineage>
        <taxon>Eukaryota</taxon>
        <taxon>Metazoa</taxon>
        <taxon>Chordata</taxon>
        <taxon>Craniata</taxon>
        <taxon>Vertebrata</taxon>
        <taxon>Euteleostomi</taxon>
        <taxon>Actinopterygii</taxon>
        <taxon>Neopterygii</taxon>
        <taxon>Teleostei</taxon>
        <taxon>Anguilliformes</taxon>
        <taxon>Anguillidae</taxon>
        <taxon>Anguilla</taxon>
    </lineage>
</organism>
<dbReference type="AlphaFoldDB" id="A0A0E9WDS9"/>